<dbReference type="Pfam" id="PF01138">
    <property type="entry name" value="RNase_PH"/>
    <property type="match status" value="2"/>
</dbReference>
<keyword evidence="6 8" id="KW-0694">RNA-binding</keyword>
<dbReference type="GO" id="GO:0005829">
    <property type="term" value="C:cytosol"/>
    <property type="evidence" value="ECO:0007669"/>
    <property type="project" value="TreeGrafter"/>
</dbReference>
<dbReference type="InterPro" id="IPR012162">
    <property type="entry name" value="PNPase"/>
</dbReference>
<feature type="region of interest" description="Disordered" evidence="9">
    <location>
        <begin position="28"/>
        <end position="54"/>
    </location>
</feature>
<comment type="caution">
    <text evidence="11">The sequence shown here is derived from an EMBL/GenBank/DDBJ whole genome shotgun (WGS) entry which is preliminary data.</text>
</comment>
<dbReference type="Pfam" id="PF00575">
    <property type="entry name" value="S1"/>
    <property type="match status" value="1"/>
</dbReference>
<evidence type="ECO:0000313" key="12">
    <source>
        <dbReference type="Proteomes" id="UP001157974"/>
    </source>
</evidence>
<dbReference type="SUPFAM" id="SSF55666">
    <property type="entry name" value="Ribonuclease PH domain 2-like"/>
    <property type="match status" value="2"/>
</dbReference>
<dbReference type="FunFam" id="3.30.1370.10:FF:000001">
    <property type="entry name" value="Polyribonucleotide nucleotidyltransferase"/>
    <property type="match status" value="1"/>
</dbReference>
<dbReference type="InterPro" id="IPR012340">
    <property type="entry name" value="NA-bd_OB-fold"/>
</dbReference>
<dbReference type="GO" id="GO:0000958">
    <property type="term" value="P:mitochondrial mRNA catabolic process"/>
    <property type="evidence" value="ECO:0007669"/>
    <property type="project" value="TreeGrafter"/>
</dbReference>
<dbReference type="Proteomes" id="UP001157974">
    <property type="component" value="Unassembled WGS sequence"/>
</dbReference>
<dbReference type="Pfam" id="PF03726">
    <property type="entry name" value="PNPase"/>
    <property type="match status" value="1"/>
</dbReference>
<feature type="region of interest" description="Disordered" evidence="9">
    <location>
        <begin position="789"/>
        <end position="868"/>
    </location>
</feature>
<keyword evidence="12" id="KW-1185">Reference proteome</keyword>
<dbReference type="InterPro" id="IPR036345">
    <property type="entry name" value="ExoRNase_PH_dom2_sf"/>
</dbReference>
<dbReference type="EC" id="2.7.7.8" evidence="2"/>
<dbReference type="GO" id="GO:0004654">
    <property type="term" value="F:polyribonucleotide nucleotidyltransferase activity"/>
    <property type="evidence" value="ECO:0007669"/>
    <property type="project" value="UniProtKB-EC"/>
</dbReference>
<evidence type="ECO:0000256" key="6">
    <source>
        <dbReference type="ARBA" id="ARBA00022884"/>
    </source>
</evidence>
<dbReference type="InterPro" id="IPR003029">
    <property type="entry name" value="S1_domain"/>
</dbReference>
<protein>
    <recommendedName>
        <fullName evidence="2">polyribonucleotide nucleotidyltransferase</fullName>
        <ecNumber evidence="2">2.7.7.8</ecNumber>
    </recommendedName>
    <alternativeName>
        <fullName evidence="7">Polynucleotide phosphorylase 1</fullName>
    </alternativeName>
</protein>
<evidence type="ECO:0000256" key="2">
    <source>
        <dbReference type="ARBA" id="ARBA00012416"/>
    </source>
</evidence>
<dbReference type="InterPro" id="IPR001247">
    <property type="entry name" value="ExoRNase_PH_dom1"/>
</dbReference>
<dbReference type="HAMAP" id="MF_01595">
    <property type="entry name" value="PNPase"/>
    <property type="match status" value="1"/>
</dbReference>
<reference evidence="11 12" key="1">
    <citation type="journal article" date="2023" name="Nat. Commun.">
        <title>Origin of minicircular mitochondrial genomes in red algae.</title>
        <authorList>
            <person name="Lee Y."/>
            <person name="Cho C.H."/>
            <person name="Lee Y.M."/>
            <person name="Park S.I."/>
            <person name="Yang J.H."/>
            <person name="West J.A."/>
            <person name="Bhattacharya D."/>
            <person name="Yoon H.S."/>
        </authorList>
    </citation>
    <scope>NUCLEOTIDE SEQUENCE [LARGE SCALE GENOMIC DNA]</scope>
    <source>
        <strain evidence="11 12">CCMP1338</strain>
        <tissue evidence="11">Whole cell</tissue>
    </source>
</reference>
<dbReference type="NCBIfam" id="TIGR03591">
    <property type="entry name" value="polynuc_phos"/>
    <property type="match status" value="1"/>
</dbReference>
<evidence type="ECO:0000259" key="10">
    <source>
        <dbReference type="PROSITE" id="PS50126"/>
    </source>
</evidence>
<dbReference type="InterPro" id="IPR004088">
    <property type="entry name" value="KH_dom_type_1"/>
</dbReference>
<dbReference type="Gene3D" id="2.40.50.140">
    <property type="entry name" value="Nucleic acid-binding proteins"/>
    <property type="match status" value="1"/>
</dbReference>
<sequence>MTRVGFLQGPVVVGKCRGRNVSYRQKWSGVSSSSSSGRVQLQIGSSEGEERDTELDLDDDFDEDVVVDTDELELKRREHLLENDLYASPSIPAKESTKVSVEVGGKVITFETGMVARQAAGSVIVRSGNSMILCTACAESTASPSADFLPMRVDYSEKFSSIGKTIGTYLRREGKPSEREVLTSRLIDRPLRPMFQKGFFNEVQVLASVFAYDGSTSTDSLAICGCAAAIHISSIPLVEPVAAVRLAHIDGNYIINPSKTEVELSRTDLVVAGTRNGILMIEGTCDFLTEEELLRGLKIAQESIAKFCGALDQLRIVAGKEKMDAKLRSVDDELLKKVEALTADDLDEAVKVTSKRWRDDAINKIKDRVFTELAPSREQVILDPEAAENLVILQMTWKKHIAGRMRRLILDEDRRPDGRNCTTVRPIHIVPSFLPTAHGSALFTRGETQTLAVVTLGGDDMAMKQESIDGDAQLRFYLQYSFPPFSVGEVGRVGAPGRREVGHGKLAERSLQNIIPDKEKFPYVMRLENNILESNGSSSMASVCGGCLAMMDAGVPIERPVAGVAMGLIIDGSQIAVLTDILGMEDALGDMDFKVSGDGEGISALQMDVKVEGITTEVIATALTQAKKGRLDILSVMKEAMPSYRETLPESVPKIHTTSIAVKKIGEVIGPGGKQIKSIIEQCGGEDIISISISQDGVVSIMSTDLDEIAKAVQIVEGIAVDINVGQRFSGKVTKTLPFGAYIEILPGKEAWCHISELEYKRTEKVEDVCKEGDILEVEVSEVGRGGQFRVSRKPLLPKPPPRTSENSVNSSDANGKDQKSKTEGKDLASKAQATDKSKSPQRSKQGERTPRSQLKDKPSTPSADPAE</sequence>
<dbReference type="PANTHER" id="PTHR11252:SF0">
    <property type="entry name" value="POLYRIBONUCLEOTIDE NUCLEOTIDYLTRANSFERASE 1, MITOCHONDRIAL"/>
    <property type="match status" value="1"/>
</dbReference>
<gene>
    <name evidence="11" type="ORF">NDN08_003452</name>
</gene>
<dbReference type="InterPro" id="IPR027408">
    <property type="entry name" value="PNPase/RNase_PH_dom_sf"/>
</dbReference>
<feature type="compositionally biased region" description="Polar residues" evidence="9">
    <location>
        <begin position="804"/>
        <end position="814"/>
    </location>
</feature>
<dbReference type="PROSITE" id="PS50084">
    <property type="entry name" value="KH_TYPE_1"/>
    <property type="match status" value="1"/>
</dbReference>
<feature type="domain" description="S1 motif" evidence="10">
    <location>
        <begin position="726"/>
        <end position="794"/>
    </location>
</feature>
<dbReference type="Gene3D" id="3.30.230.70">
    <property type="entry name" value="GHMP Kinase, N-terminal domain"/>
    <property type="match status" value="2"/>
</dbReference>
<dbReference type="Pfam" id="PF03725">
    <property type="entry name" value="RNase_PH_C"/>
    <property type="match status" value="1"/>
</dbReference>
<dbReference type="SUPFAM" id="SSF46915">
    <property type="entry name" value="Polynucleotide phosphorylase/guanosine pentaphosphate synthase (PNPase/GPSI), domain 3"/>
    <property type="match status" value="1"/>
</dbReference>
<proteinExistence type="inferred from homology"/>
<dbReference type="EMBL" id="JAMWBK010000003">
    <property type="protein sequence ID" value="KAJ8906969.1"/>
    <property type="molecule type" value="Genomic_DNA"/>
</dbReference>
<dbReference type="GO" id="GO:0000175">
    <property type="term" value="F:3'-5'-RNA exonuclease activity"/>
    <property type="evidence" value="ECO:0007669"/>
    <property type="project" value="TreeGrafter"/>
</dbReference>
<dbReference type="GO" id="GO:0000965">
    <property type="term" value="P:mitochondrial RNA 3'-end processing"/>
    <property type="evidence" value="ECO:0007669"/>
    <property type="project" value="TreeGrafter"/>
</dbReference>
<dbReference type="InterPro" id="IPR004087">
    <property type="entry name" value="KH_dom"/>
</dbReference>
<dbReference type="GO" id="GO:0003723">
    <property type="term" value="F:RNA binding"/>
    <property type="evidence" value="ECO:0007669"/>
    <property type="project" value="UniProtKB-UniRule"/>
</dbReference>
<dbReference type="FunFam" id="3.30.230.70:FF:000001">
    <property type="entry name" value="Polyribonucleotide nucleotidyltransferase"/>
    <property type="match status" value="1"/>
</dbReference>
<accession>A0AAV8UY41</accession>
<dbReference type="GO" id="GO:0005739">
    <property type="term" value="C:mitochondrion"/>
    <property type="evidence" value="ECO:0007669"/>
    <property type="project" value="TreeGrafter"/>
</dbReference>
<dbReference type="SMART" id="SM00316">
    <property type="entry name" value="S1"/>
    <property type="match status" value="1"/>
</dbReference>
<dbReference type="SUPFAM" id="SSF54211">
    <property type="entry name" value="Ribosomal protein S5 domain 2-like"/>
    <property type="match status" value="2"/>
</dbReference>
<evidence type="ECO:0000256" key="8">
    <source>
        <dbReference type="PROSITE-ProRule" id="PRU00117"/>
    </source>
</evidence>
<feature type="compositionally biased region" description="Low complexity" evidence="9">
    <location>
        <begin position="28"/>
        <end position="37"/>
    </location>
</feature>
<dbReference type="SMART" id="SM00322">
    <property type="entry name" value="KH"/>
    <property type="match status" value="1"/>
</dbReference>
<dbReference type="PANTHER" id="PTHR11252">
    <property type="entry name" value="POLYRIBONUCLEOTIDE NUCLEOTIDYLTRANSFERASE"/>
    <property type="match status" value="1"/>
</dbReference>
<organism evidence="11 12">
    <name type="scientific">Rhodosorus marinus</name>
    <dbReference type="NCBI Taxonomy" id="101924"/>
    <lineage>
        <taxon>Eukaryota</taxon>
        <taxon>Rhodophyta</taxon>
        <taxon>Stylonematophyceae</taxon>
        <taxon>Stylonematales</taxon>
        <taxon>Stylonemataceae</taxon>
        <taxon>Rhodosorus</taxon>
    </lineage>
</organism>
<evidence type="ECO:0000256" key="5">
    <source>
        <dbReference type="ARBA" id="ARBA00022695"/>
    </source>
</evidence>
<dbReference type="PROSITE" id="PS50126">
    <property type="entry name" value="S1"/>
    <property type="match status" value="1"/>
</dbReference>
<dbReference type="InterPro" id="IPR036612">
    <property type="entry name" value="KH_dom_type_1_sf"/>
</dbReference>
<dbReference type="CDD" id="cd11364">
    <property type="entry name" value="RNase_PH_PNPase_2"/>
    <property type="match status" value="1"/>
</dbReference>
<comment type="similarity">
    <text evidence="1">Belongs to the polyribonucleotide nucleotidyltransferase family.</text>
</comment>
<evidence type="ECO:0000256" key="7">
    <source>
        <dbReference type="ARBA" id="ARBA00031451"/>
    </source>
</evidence>
<dbReference type="SUPFAM" id="SSF54791">
    <property type="entry name" value="Eukaryotic type KH-domain (KH-domain type I)"/>
    <property type="match status" value="1"/>
</dbReference>
<dbReference type="InterPro" id="IPR036456">
    <property type="entry name" value="PNPase_PH_RNA-bd_sf"/>
</dbReference>
<dbReference type="NCBIfam" id="NF008805">
    <property type="entry name" value="PRK11824.1"/>
    <property type="match status" value="1"/>
</dbReference>
<dbReference type="CDD" id="cd02393">
    <property type="entry name" value="KH-I_PNPase"/>
    <property type="match status" value="1"/>
</dbReference>
<evidence type="ECO:0000256" key="3">
    <source>
        <dbReference type="ARBA" id="ARBA00022490"/>
    </source>
</evidence>
<dbReference type="InterPro" id="IPR015848">
    <property type="entry name" value="PNPase_PH_RNA-bd_bac/org-type"/>
</dbReference>
<evidence type="ECO:0000313" key="11">
    <source>
        <dbReference type="EMBL" id="KAJ8906969.1"/>
    </source>
</evidence>
<dbReference type="Pfam" id="PF00013">
    <property type="entry name" value="KH_1"/>
    <property type="match status" value="1"/>
</dbReference>
<evidence type="ECO:0000256" key="1">
    <source>
        <dbReference type="ARBA" id="ARBA00007404"/>
    </source>
</evidence>
<keyword evidence="5" id="KW-0548">Nucleotidyltransferase</keyword>
<feature type="compositionally biased region" description="Basic and acidic residues" evidence="9">
    <location>
        <begin position="815"/>
        <end position="859"/>
    </location>
</feature>
<dbReference type="SUPFAM" id="SSF50249">
    <property type="entry name" value="Nucleic acid-binding proteins"/>
    <property type="match status" value="1"/>
</dbReference>
<keyword evidence="4" id="KW-0808">Transferase</keyword>
<dbReference type="InterPro" id="IPR015847">
    <property type="entry name" value="ExoRNase_PH_dom2"/>
</dbReference>
<keyword evidence="3" id="KW-0963">Cytoplasm</keyword>
<dbReference type="AlphaFoldDB" id="A0AAV8UY41"/>
<evidence type="ECO:0000256" key="4">
    <source>
        <dbReference type="ARBA" id="ARBA00022679"/>
    </source>
</evidence>
<dbReference type="InterPro" id="IPR020568">
    <property type="entry name" value="Ribosomal_Su5_D2-typ_SF"/>
</dbReference>
<name>A0AAV8UY41_9RHOD</name>
<evidence type="ECO:0000256" key="9">
    <source>
        <dbReference type="SAM" id="MobiDB-lite"/>
    </source>
</evidence>
<dbReference type="Gene3D" id="3.30.1370.10">
    <property type="entry name" value="K Homology domain, type 1"/>
    <property type="match status" value="1"/>
</dbReference>